<dbReference type="Pfam" id="PF14534">
    <property type="entry name" value="DUF4440"/>
    <property type="match status" value="1"/>
</dbReference>
<protein>
    <submittedName>
        <fullName evidence="2">Ketosteroid isomerase homolog</fullName>
    </submittedName>
</protein>
<dbReference type="InterPro" id="IPR032710">
    <property type="entry name" value="NTF2-like_dom_sf"/>
</dbReference>
<dbReference type="GO" id="GO:0016853">
    <property type="term" value="F:isomerase activity"/>
    <property type="evidence" value="ECO:0007669"/>
    <property type="project" value="UniProtKB-KW"/>
</dbReference>
<name>A0A1H0GFU0_9SPHI</name>
<organism evidence="2 3">
    <name type="scientific">Pedobacter steynii</name>
    <dbReference type="NCBI Taxonomy" id="430522"/>
    <lineage>
        <taxon>Bacteria</taxon>
        <taxon>Pseudomonadati</taxon>
        <taxon>Bacteroidota</taxon>
        <taxon>Sphingobacteriia</taxon>
        <taxon>Sphingobacteriales</taxon>
        <taxon>Sphingobacteriaceae</taxon>
        <taxon>Pedobacter</taxon>
    </lineage>
</organism>
<feature type="domain" description="DUF4440" evidence="1">
    <location>
        <begin position="10"/>
        <end position="110"/>
    </location>
</feature>
<gene>
    <name evidence="2" type="ORF">SAMN05421820_111131</name>
</gene>
<dbReference type="RefSeq" id="WP_172664974.1">
    <property type="nucleotide sequence ID" value="NZ_FNGY01000011.1"/>
</dbReference>
<evidence type="ECO:0000313" key="2">
    <source>
        <dbReference type="EMBL" id="SDO05723.1"/>
    </source>
</evidence>
<dbReference type="CDD" id="cd00531">
    <property type="entry name" value="NTF2_like"/>
    <property type="match status" value="1"/>
</dbReference>
<dbReference type="Gene3D" id="3.10.450.50">
    <property type="match status" value="1"/>
</dbReference>
<keyword evidence="3" id="KW-1185">Reference proteome</keyword>
<dbReference type="SUPFAM" id="SSF54427">
    <property type="entry name" value="NTF2-like"/>
    <property type="match status" value="1"/>
</dbReference>
<evidence type="ECO:0000313" key="3">
    <source>
        <dbReference type="Proteomes" id="UP000183200"/>
    </source>
</evidence>
<dbReference type="EMBL" id="FNGY01000011">
    <property type="protein sequence ID" value="SDO05723.1"/>
    <property type="molecule type" value="Genomic_DNA"/>
</dbReference>
<sequence>MKEKVALRNQQFNQYVNEKNNAQLSELYTEDALIFPPKQPAVQGKEKISDFFGAVFNQGINKGDFSTNEIRIEGNFAYETGNYFLFAGEGQLVAQGHYMYVWKYVDGEWYIHQDIWND</sequence>
<accession>A0A1H0GFU0</accession>
<dbReference type="AlphaFoldDB" id="A0A1H0GFU0"/>
<proteinExistence type="predicted"/>
<dbReference type="InterPro" id="IPR027843">
    <property type="entry name" value="DUF4440"/>
</dbReference>
<evidence type="ECO:0000259" key="1">
    <source>
        <dbReference type="Pfam" id="PF14534"/>
    </source>
</evidence>
<dbReference type="Proteomes" id="UP000183200">
    <property type="component" value="Unassembled WGS sequence"/>
</dbReference>
<reference evidence="3" key="1">
    <citation type="submission" date="2016-10" db="EMBL/GenBank/DDBJ databases">
        <authorList>
            <person name="Varghese N."/>
            <person name="Submissions S."/>
        </authorList>
    </citation>
    <scope>NUCLEOTIDE SEQUENCE [LARGE SCALE GENOMIC DNA]</scope>
    <source>
        <strain evidence="3">DSM 19110</strain>
    </source>
</reference>
<keyword evidence="2" id="KW-0413">Isomerase</keyword>